<dbReference type="PANTHER" id="PTHR43459:SF1">
    <property type="entry name" value="EG:BACN32G11.4 PROTEIN"/>
    <property type="match status" value="1"/>
</dbReference>
<evidence type="ECO:0000313" key="3">
    <source>
        <dbReference type="Proteomes" id="UP000243524"/>
    </source>
</evidence>
<dbReference type="Proteomes" id="UP000243524">
    <property type="component" value="Unassembled WGS sequence"/>
</dbReference>
<organism evidence="2 3">
    <name type="scientific">Halalkalibacillus sediminis</name>
    <dbReference type="NCBI Taxonomy" id="2018042"/>
    <lineage>
        <taxon>Bacteria</taxon>
        <taxon>Bacillati</taxon>
        <taxon>Bacillota</taxon>
        <taxon>Bacilli</taxon>
        <taxon>Bacillales</taxon>
        <taxon>Bacillaceae</taxon>
        <taxon>Halalkalibacillus</taxon>
    </lineage>
</organism>
<dbReference type="Gene3D" id="1.10.12.10">
    <property type="entry name" value="Lyase 2-enoyl-coa Hydratase, Chain A, domain 2"/>
    <property type="match status" value="1"/>
</dbReference>
<accession>A0A2I0QRT1</accession>
<dbReference type="PANTHER" id="PTHR43459">
    <property type="entry name" value="ENOYL-COA HYDRATASE"/>
    <property type="match status" value="1"/>
</dbReference>
<proteinExistence type="inferred from homology"/>
<dbReference type="AlphaFoldDB" id="A0A2I0QRT1"/>
<dbReference type="Pfam" id="PF00378">
    <property type="entry name" value="ECH_1"/>
    <property type="match status" value="1"/>
</dbReference>
<dbReference type="SUPFAM" id="SSF52096">
    <property type="entry name" value="ClpP/crotonase"/>
    <property type="match status" value="1"/>
</dbReference>
<gene>
    <name evidence="2" type="ORF">CEY16_09880</name>
</gene>
<evidence type="ECO:0000256" key="1">
    <source>
        <dbReference type="ARBA" id="ARBA00005254"/>
    </source>
</evidence>
<dbReference type="NCBIfam" id="NF005804">
    <property type="entry name" value="PRK07659.1"/>
    <property type="match status" value="1"/>
</dbReference>
<dbReference type="InterPro" id="IPR001753">
    <property type="entry name" value="Enoyl-CoA_hydra/iso"/>
</dbReference>
<dbReference type="GO" id="GO:0004300">
    <property type="term" value="F:enoyl-CoA hydratase activity"/>
    <property type="evidence" value="ECO:0007669"/>
    <property type="project" value="UniProtKB-EC"/>
</dbReference>
<dbReference type="RefSeq" id="WP_101331850.1">
    <property type="nucleotide sequence ID" value="NZ_PJNH01000003.1"/>
</dbReference>
<name>A0A2I0QRT1_9BACI</name>
<sequence>MTDTVLLNEENNIATITLNRPDQLNSMNLELLESLAERLKEVKESSSQVVVLTGAGKAFSAGGDVKMMLQSSDPKDFEKVMSLIKEVITTFYQLPKITISALNGATAGLGLSLALASDYVIAQQDAKIAMNFIGIGLIPDGGGHFFMEQRVGTVKAKHMIWEGQMIQGEQALKLGLVDHIVEGELDKTVNQYTSKLTNSPLLAMIETKNIYANQNISKLEAILEAETKGQLKMRQSKDHQEGVQAFLDKRNPVFKGE</sequence>
<keyword evidence="3" id="KW-1185">Reference proteome</keyword>
<comment type="caution">
    <text evidence="2">The sequence shown here is derived from an EMBL/GenBank/DDBJ whole genome shotgun (WGS) entry which is preliminary data.</text>
</comment>
<evidence type="ECO:0000313" key="2">
    <source>
        <dbReference type="EMBL" id="PKR77047.1"/>
    </source>
</evidence>
<dbReference type="EMBL" id="PJNH01000003">
    <property type="protein sequence ID" value="PKR77047.1"/>
    <property type="molecule type" value="Genomic_DNA"/>
</dbReference>
<reference evidence="2 3" key="1">
    <citation type="submission" date="2017-06" db="EMBL/GenBank/DDBJ databases">
        <title>the draft geome sequence of Illustriluteabacillus marina B3227.</title>
        <authorList>
            <person name="He R.-H."/>
            <person name="Du Z.-J."/>
        </authorList>
    </citation>
    <scope>NUCLEOTIDE SEQUENCE [LARGE SCALE GENOMIC DNA]</scope>
    <source>
        <strain evidence="2 3">B3227</strain>
    </source>
</reference>
<dbReference type="EC" id="4.2.1.17" evidence="2"/>
<dbReference type="OrthoDB" id="9775794at2"/>
<dbReference type="Gene3D" id="3.90.226.10">
    <property type="entry name" value="2-enoyl-CoA Hydratase, Chain A, domain 1"/>
    <property type="match status" value="1"/>
</dbReference>
<dbReference type="CDD" id="cd06558">
    <property type="entry name" value="crotonase-like"/>
    <property type="match status" value="1"/>
</dbReference>
<protein>
    <submittedName>
        <fullName evidence="2">Enoyl-CoA hydratase</fullName>
        <ecNumber evidence="2">4.2.1.17</ecNumber>
    </submittedName>
</protein>
<dbReference type="InterPro" id="IPR029045">
    <property type="entry name" value="ClpP/crotonase-like_dom_sf"/>
</dbReference>
<comment type="similarity">
    <text evidence="1">Belongs to the enoyl-CoA hydratase/isomerase family.</text>
</comment>
<dbReference type="InterPro" id="IPR014748">
    <property type="entry name" value="Enoyl-CoA_hydra_C"/>
</dbReference>
<keyword evidence="2" id="KW-0456">Lyase</keyword>